<evidence type="ECO:0000313" key="2">
    <source>
        <dbReference type="Proteomes" id="UP000516412"/>
    </source>
</evidence>
<dbReference type="EMBL" id="CP060414">
    <property type="protein sequence ID" value="QNT58446.1"/>
    <property type="molecule type" value="Genomic_DNA"/>
</dbReference>
<dbReference type="AlphaFoldDB" id="A0A7H1M9Y1"/>
<dbReference type="RefSeq" id="WP_186999979.1">
    <property type="nucleotide sequence ID" value="NZ_CP060414.2"/>
</dbReference>
<evidence type="ECO:0008006" key="3">
    <source>
        <dbReference type="Google" id="ProtNLM"/>
    </source>
</evidence>
<gene>
    <name evidence="1" type="ORF">H7A79_1620</name>
</gene>
<protein>
    <recommendedName>
        <fullName evidence="3">DUF1799 domain-containing protein</fullName>
    </recommendedName>
</protein>
<name>A0A7H1M9Y1_9NEIS</name>
<evidence type="ECO:0000313" key="1">
    <source>
        <dbReference type="EMBL" id="QNT58446.1"/>
    </source>
</evidence>
<organism evidence="1 2">
    <name type="scientific">Neisseria musculi</name>
    <dbReference type="NCBI Taxonomy" id="1815583"/>
    <lineage>
        <taxon>Bacteria</taxon>
        <taxon>Pseudomonadati</taxon>
        <taxon>Pseudomonadota</taxon>
        <taxon>Betaproteobacteria</taxon>
        <taxon>Neisseriales</taxon>
        <taxon>Neisseriaceae</taxon>
        <taxon>Neisseria</taxon>
    </lineage>
</organism>
<dbReference type="InterPro" id="IPR014915">
    <property type="entry name" value="Phage_TLS_TfmB"/>
</dbReference>
<proteinExistence type="predicted"/>
<dbReference type="Pfam" id="PF08809">
    <property type="entry name" value="DUF1799"/>
    <property type="match status" value="1"/>
</dbReference>
<dbReference type="KEGG" id="nmus:H7A79_1620"/>
<dbReference type="Proteomes" id="UP000516412">
    <property type="component" value="Chromosome"/>
</dbReference>
<accession>A0A7H1M9Y1</accession>
<sequence length="90" mass="10343">MRAFGLTAADFTEEQVEVWPCNRRAVELFIAVSTQWRVGFSGAYGLDYGAVAAVMDMQGIKRKSRRSLLRKIRLMEREVLSMWAERENGK</sequence>
<reference evidence="1" key="1">
    <citation type="submission" date="2024-06" db="EMBL/GenBank/DDBJ databases">
        <title>Complete Genome Sequence of mouse commensal type strain Neisseria musculi.</title>
        <authorList>
            <person name="Thapa E."/>
            <person name="Aluvathingal J."/>
            <person name="Nadendla S."/>
            <person name="Mehta A."/>
            <person name="Tettelin H."/>
            <person name="Weyand N.J."/>
        </authorList>
    </citation>
    <scope>NUCLEOTIDE SEQUENCE</scope>
    <source>
        <strain evidence="1">NW831</strain>
    </source>
</reference>
<keyword evidence="2" id="KW-1185">Reference proteome</keyword>